<dbReference type="GO" id="GO:0005525">
    <property type="term" value="F:GTP binding"/>
    <property type="evidence" value="ECO:0007669"/>
    <property type="project" value="UniProtKB-KW"/>
</dbReference>
<evidence type="ECO:0000313" key="13">
    <source>
        <dbReference type="Proteomes" id="UP000095751"/>
    </source>
</evidence>
<keyword evidence="6" id="KW-0460">Magnesium</keyword>
<dbReference type="PROSITE" id="PS51706">
    <property type="entry name" value="G_ENGB"/>
    <property type="match status" value="1"/>
</dbReference>
<evidence type="ECO:0000256" key="4">
    <source>
        <dbReference type="ARBA" id="ARBA00022723"/>
    </source>
</evidence>
<evidence type="ECO:0000256" key="8">
    <source>
        <dbReference type="ARBA" id="ARBA00023210"/>
    </source>
</evidence>
<dbReference type="HAMAP" id="MF_00321">
    <property type="entry name" value="GTPase_EngB"/>
    <property type="match status" value="1"/>
</dbReference>
<evidence type="ECO:0000259" key="11">
    <source>
        <dbReference type="PROSITE" id="PS51706"/>
    </source>
</evidence>
<dbReference type="SUPFAM" id="SSF52540">
    <property type="entry name" value="P-loop containing nucleoside triphosphate hydrolases"/>
    <property type="match status" value="1"/>
</dbReference>
<evidence type="ECO:0000256" key="7">
    <source>
        <dbReference type="ARBA" id="ARBA00023134"/>
    </source>
</evidence>
<dbReference type="KEGG" id="fcy:FRACYDRAFT_181172"/>
<dbReference type="FunCoup" id="A0A1E7FSI8">
    <property type="interactions" value="4"/>
</dbReference>
<dbReference type="GO" id="GO:0016787">
    <property type="term" value="F:hydrolase activity"/>
    <property type="evidence" value="ECO:0007669"/>
    <property type="project" value="UniProtKB-KW"/>
</dbReference>
<dbReference type="InParanoid" id="A0A1E7FSI8"/>
<feature type="domain" description="EngB-type G" evidence="11">
    <location>
        <begin position="31"/>
        <end position="260"/>
    </location>
</feature>
<sequence>MTTTPSKNDNENNNNDDEYDTKNVFPRPTSGLPEVAIVGRSNVGKSTLLNALLYGDMDNNNSMNRRNRRRRTAQTSKLPRGVKAKTSSKPGETRSIDFYQLSNNSSVNNRSKKKKKMSLLLVDFPGYGFARGPKKERNKNVDINETYITDRPRSSLKRVLLLIDARHGMKQADVNIMVSLQNALSPKVPTELPPLQIVLTKCDLVSQSDLARRVIQVRQQLSDCLIRQPKILPEMLVSAQMEGQLGVLELQKELASLCGDGWR</sequence>
<proteinExistence type="inferred from homology"/>
<dbReference type="EMBL" id="KV784354">
    <property type="protein sequence ID" value="OEU21074.1"/>
    <property type="molecule type" value="Genomic_DNA"/>
</dbReference>
<keyword evidence="7" id="KW-0342">GTP-binding</keyword>
<protein>
    <submittedName>
        <fullName evidence="12">p-loop containing nucleoside triphosphate hydrolase protein</fullName>
    </submittedName>
</protein>
<keyword evidence="13" id="KW-1185">Reference proteome</keyword>
<dbReference type="Gene3D" id="3.40.50.300">
    <property type="entry name" value="P-loop containing nucleotide triphosphate hydrolases"/>
    <property type="match status" value="1"/>
</dbReference>
<dbReference type="Proteomes" id="UP000095751">
    <property type="component" value="Unassembled WGS sequence"/>
</dbReference>
<dbReference type="GO" id="GO:0051301">
    <property type="term" value="P:cell division"/>
    <property type="evidence" value="ECO:0007669"/>
    <property type="project" value="UniProtKB-KW"/>
</dbReference>
<name>A0A1E7FSI8_9STRA</name>
<comment type="cofactor">
    <cofactor evidence="1">
        <name>Mg(2+)</name>
        <dbReference type="ChEBI" id="CHEBI:18420"/>
    </cofactor>
</comment>
<evidence type="ECO:0000256" key="3">
    <source>
        <dbReference type="ARBA" id="ARBA00022618"/>
    </source>
</evidence>
<dbReference type="CDD" id="cd01876">
    <property type="entry name" value="YihA_EngB"/>
    <property type="match status" value="1"/>
</dbReference>
<feature type="region of interest" description="Disordered" evidence="10">
    <location>
        <begin position="1"/>
        <end position="28"/>
    </location>
</feature>
<evidence type="ECO:0000256" key="5">
    <source>
        <dbReference type="ARBA" id="ARBA00022741"/>
    </source>
</evidence>
<evidence type="ECO:0000256" key="2">
    <source>
        <dbReference type="ARBA" id="ARBA00009638"/>
    </source>
</evidence>
<feature type="region of interest" description="Disordered" evidence="10">
    <location>
        <begin position="55"/>
        <end position="93"/>
    </location>
</feature>
<gene>
    <name evidence="12" type="ORF">FRACYDRAFT_181172</name>
</gene>
<comment type="similarity">
    <text evidence="2">Belongs to the TRAFAC class TrmE-Era-EngA-EngB-Septin-like GTPase superfamily. EngB GTPase family.</text>
</comment>
<keyword evidence="8" id="KW-0717">Septation</keyword>
<keyword evidence="4" id="KW-0479">Metal-binding</keyword>
<organism evidence="12 13">
    <name type="scientific">Fragilariopsis cylindrus CCMP1102</name>
    <dbReference type="NCBI Taxonomy" id="635003"/>
    <lineage>
        <taxon>Eukaryota</taxon>
        <taxon>Sar</taxon>
        <taxon>Stramenopiles</taxon>
        <taxon>Ochrophyta</taxon>
        <taxon>Bacillariophyta</taxon>
        <taxon>Bacillariophyceae</taxon>
        <taxon>Bacillariophycidae</taxon>
        <taxon>Bacillariales</taxon>
        <taxon>Bacillariaceae</taxon>
        <taxon>Fragilariopsis</taxon>
    </lineage>
</organism>
<dbReference type="InterPro" id="IPR027417">
    <property type="entry name" value="P-loop_NTPase"/>
</dbReference>
<evidence type="ECO:0000313" key="12">
    <source>
        <dbReference type="EMBL" id="OEU21074.1"/>
    </source>
</evidence>
<keyword evidence="12" id="KW-0378">Hydrolase</keyword>
<keyword evidence="9" id="KW-0131">Cell cycle</keyword>
<dbReference type="GO" id="GO:0046872">
    <property type="term" value="F:metal ion binding"/>
    <property type="evidence" value="ECO:0007669"/>
    <property type="project" value="UniProtKB-KW"/>
</dbReference>
<dbReference type="Pfam" id="PF01926">
    <property type="entry name" value="MMR_HSR1"/>
    <property type="match status" value="1"/>
</dbReference>
<accession>A0A1E7FSI8</accession>
<evidence type="ECO:0000256" key="9">
    <source>
        <dbReference type="ARBA" id="ARBA00023306"/>
    </source>
</evidence>
<evidence type="ECO:0000256" key="10">
    <source>
        <dbReference type="SAM" id="MobiDB-lite"/>
    </source>
</evidence>
<keyword evidence="3" id="KW-0132">Cell division</keyword>
<evidence type="ECO:0000256" key="6">
    <source>
        <dbReference type="ARBA" id="ARBA00022842"/>
    </source>
</evidence>
<dbReference type="AlphaFoldDB" id="A0A1E7FSI8"/>
<evidence type="ECO:0000256" key="1">
    <source>
        <dbReference type="ARBA" id="ARBA00001946"/>
    </source>
</evidence>
<reference evidence="12 13" key="1">
    <citation type="submission" date="2016-09" db="EMBL/GenBank/DDBJ databases">
        <title>Extensive genetic diversity and differential bi-allelic expression allows diatom success in the polar Southern Ocean.</title>
        <authorList>
            <consortium name="DOE Joint Genome Institute"/>
            <person name="Mock T."/>
            <person name="Otillar R.P."/>
            <person name="Strauss J."/>
            <person name="Dupont C."/>
            <person name="Frickenhaus S."/>
            <person name="Maumus F."/>
            <person name="Mcmullan M."/>
            <person name="Sanges R."/>
            <person name="Schmutz J."/>
            <person name="Toseland A."/>
            <person name="Valas R."/>
            <person name="Veluchamy A."/>
            <person name="Ward B.J."/>
            <person name="Allen A."/>
            <person name="Barry K."/>
            <person name="Falciatore A."/>
            <person name="Ferrante M."/>
            <person name="Fortunato A.E."/>
            <person name="Gloeckner G."/>
            <person name="Gruber A."/>
            <person name="Hipkin R."/>
            <person name="Janech M."/>
            <person name="Kroth P."/>
            <person name="Leese F."/>
            <person name="Lindquist E."/>
            <person name="Lyon B.R."/>
            <person name="Martin J."/>
            <person name="Mayer C."/>
            <person name="Parker M."/>
            <person name="Quesneville H."/>
            <person name="Raymond J."/>
            <person name="Uhlig C."/>
            <person name="Valentin K.U."/>
            <person name="Worden A.Z."/>
            <person name="Armbrust E.V."/>
            <person name="Bowler C."/>
            <person name="Green B."/>
            <person name="Moulton V."/>
            <person name="Van Oosterhout C."/>
            <person name="Grigoriev I."/>
        </authorList>
    </citation>
    <scope>NUCLEOTIDE SEQUENCE [LARGE SCALE GENOMIC DNA]</scope>
    <source>
        <strain evidence="12 13">CCMP1102</strain>
    </source>
</reference>
<keyword evidence="5" id="KW-0547">Nucleotide-binding</keyword>
<dbReference type="PANTHER" id="PTHR11649:SF13">
    <property type="entry name" value="ENGB-TYPE G DOMAIN-CONTAINING PROTEIN"/>
    <property type="match status" value="1"/>
</dbReference>
<dbReference type="InterPro" id="IPR006073">
    <property type="entry name" value="GTP-bd"/>
</dbReference>
<dbReference type="PANTHER" id="PTHR11649">
    <property type="entry name" value="MSS1/TRME-RELATED GTP-BINDING PROTEIN"/>
    <property type="match status" value="1"/>
</dbReference>
<dbReference type="OrthoDB" id="391988at2759"/>
<dbReference type="InterPro" id="IPR019987">
    <property type="entry name" value="GTP-bd_ribosome_bio_YsxC"/>
</dbReference>
<dbReference type="InterPro" id="IPR030393">
    <property type="entry name" value="G_ENGB_dom"/>
</dbReference>